<evidence type="ECO:0000256" key="3">
    <source>
        <dbReference type="ARBA" id="ARBA00022741"/>
    </source>
</evidence>
<dbReference type="Proteomes" id="UP001388673">
    <property type="component" value="Unassembled WGS sequence"/>
</dbReference>
<keyword evidence="5 9" id="KW-0067">ATP-binding</keyword>
<dbReference type="GO" id="GO:0006221">
    <property type="term" value="P:pyrimidine nucleotide biosynthetic process"/>
    <property type="evidence" value="ECO:0007669"/>
    <property type="project" value="UniProtKB-UniRule"/>
</dbReference>
<evidence type="ECO:0000256" key="6">
    <source>
        <dbReference type="ARBA" id="ARBA00022975"/>
    </source>
</evidence>
<feature type="region of interest" description="Disordered" evidence="10">
    <location>
        <begin position="281"/>
        <end position="307"/>
    </location>
</feature>
<feature type="compositionally biased region" description="Low complexity" evidence="10">
    <location>
        <begin position="19"/>
        <end position="38"/>
    </location>
</feature>
<evidence type="ECO:0000256" key="10">
    <source>
        <dbReference type="SAM" id="MobiDB-lite"/>
    </source>
</evidence>
<dbReference type="GO" id="GO:0005737">
    <property type="term" value="C:cytoplasm"/>
    <property type="evidence" value="ECO:0007669"/>
    <property type="project" value="UniProtKB-SubCell"/>
</dbReference>
<protein>
    <recommendedName>
        <fullName evidence="9">Uridylate kinase</fullName>
        <shortName evidence="9">UK</shortName>
        <ecNumber evidence="9">2.7.4.14</ecNumber>
    </recommendedName>
    <alternativeName>
        <fullName evidence="9">ATP:UMP phosphotransferase</fullName>
    </alternativeName>
    <alternativeName>
        <fullName evidence="9">Deoxycytidylate kinase</fullName>
        <shortName evidence="9">CK</shortName>
        <shortName evidence="9">dCMP kinase</shortName>
    </alternativeName>
    <alternativeName>
        <fullName evidence="9">Uridine monophosphate kinase</fullName>
        <shortName evidence="9">UMP kinase</shortName>
        <shortName evidence="9">UMPK</shortName>
    </alternativeName>
</protein>
<feature type="binding site" evidence="9">
    <location>
        <position position="222"/>
    </location>
    <ligand>
        <name>a ribonucleoside 5'-phosphate</name>
        <dbReference type="ChEBI" id="CHEBI:58043"/>
    </ligand>
</feature>
<feature type="binding site" evidence="9">
    <location>
        <position position="185"/>
    </location>
    <ligand>
        <name>a ribonucleoside 5'-phosphate</name>
        <dbReference type="ChEBI" id="CHEBI:58043"/>
    </ligand>
</feature>
<proteinExistence type="inferred from homology"/>
<dbReference type="GO" id="GO:0016776">
    <property type="term" value="F:phosphotransferase activity, phosphate group as acceptor"/>
    <property type="evidence" value="ECO:0007669"/>
    <property type="project" value="InterPro"/>
</dbReference>
<dbReference type="EC" id="2.7.4.14" evidence="9"/>
<feature type="compositionally biased region" description="Low complexity" evidence="10">
    <location>
        <begin position="283"/>
        <end position="306"/>
    </location>
</feature>
<evidence type="ECO:0000313" key="11">
    <source>
        <dbReference type="EMBL" id="KAK8843987.1"/>
    </source>
</evidence>
<dbReference type="GO" id="GO:0005634">
    <property type="term" value="C:nucleus"/>
    <property type="evidence" value="ECO:0007669"/>
    <property type="project" value="UniProtKB-SubCell"/>
</dbReference>
<feature type="compositionally biased region" description="Pro residues" evidence="10">
    <location>
        <begin position="39"/>
        <end position="56"/>
    </location>
</feature>
<dbReference type="GO" id="GO:0019205">
    <property type="term" value="F:nucleobase-containing compound kinase activity"/>
    <property type="evidence" value="ECO:0007669"/>
    <property type="project" value="InterPro"/>
</dbReference>
<dbReference type="CDD" id="cd01428">
    <property type="entry name" value="ADK"/>
    <property type="match status" value="1"/>
</dbReference>
<feature type="binding site" evidence="9">
    <location>
        <begin position="139"/>
        <end position="141"/>
    </location>
    <ligand>
        <name>a ribonucleoside 5'-phosphate</name>
        <dbReference type="ChEBI" id="CHEBI:58043"/>
    </ligand>
</feature>
<evidence type="ECO:0000256" key="9">
    <source>
        <dbReference type="HAMAP-Rule" id="MF_03172"/>
    </source>
</evidence>
<keyword evidence="6 9" id="KW-0665">Pyrimidine biosynthesis</keyword>
<comment type="caution">
    <text evidence="11">The sequence shown here is derived from an EMBL/GenBank/DDBJ whole genome shotgun (WGS) entry which is preliminary data.</text>
</comment>
<keyword evidence="12" id="KW-1185">Reference proteome</keyword>
<dbReference type="NCBIfam" id="TIGR01359">
    <property type="entry name" value="UMP_CMP_kin_fam"/>
    <property type="match status" value="1"/>
</dbReference>
<comment type="subcellular location">
    <subcellularLocation>
        <location evidence="9">Cytoplasm</location>
    </subcellularLocation>
    <subcellularLocation>
        <location evidence="9">Nucleus</location>
    </subcellularLocation>
    <text evidence="9">Predominantly cytoplasmic.</text>
</comment>
<feature type="binding site" evidence="9">
    <location>
        <position position="233"/>
    </location>
    <ligand>
        <name>a ribonucleoside 5'-phosphate</name>
        <dbReference type="ChEBI" id="CHEBI:58043"/>
    </ligand>
</feature>
<dbReference type="InterPro" id="IPR033690">
    <property type="entry name" value="Adenylat_kinase_CS"/>
</dbReference>
<evidence type="ECO:0000256" key="5">
    <source>
        <dbReference type="ARBA" id="ARBA00022840"/>
    </source>
</evidence>
<keyword evidence="4 9" id="KW-0418">Kinase</keyword>
<dbReference type="SUPFAM" id="SSF52540">
    <property type="entry name" value="P-loop containing nucleoside triphosphate hydrolases"/>
    <property type="match status" value="1"/>
</dbReference>
<dbReference type="AlphaFoldDB" id="A0AAW0YWJ1"/>
<dbReference type="InterPro" id="IPR006266">
    <property type="entry name" value="UMP_CMP_kinase"/>
</dbReference>
<comment type="similarity">
    <text evidence="9">Belongs to the adenylate kinase family. UMP-CMP kinase subfamily.</text>
</comment>
<feature type="binding site" evidence="9">
    <location>
        <begin position="178"/>
        <end position="181"/>
    </location>
    <ligand>
        <name>a ribonucleoside 5'-phosphate</name>
        <dbReference type="ChEBI" id="CHEBI:58043"/>
    </ligand>
</feature>
<feature type="binding site" evidence="9">
    <location>
        <position position="261"/>
    </location>
    <ligand>
        <name>ATP</name>
        <dbReference type="ChEBI" id="CHEBI:30616"/>
    </ligand>
</feature>
<evidence type="ECO:0000256" key="1">
    <source>
        <dbReference type="ARBA" id="ARBA00022490"/>
    </source>
</evidence>
<gene>
    <name evidence="11" type="ORF">IAR55_006780</name>
</gene>
<dbReference type="InterPro" id="IPR027417">
    <property type="entry name" value="P-loop_NTPase"/>
</dbReference>
<organism evidence="11 12">
    <name type="scientific">Kwoniella newhampshirensis</name>
    <dbReference type="NCBI Taxonomy" id="1651941"/>
    <lineage>
        <taxon>Eukaryota</taxon>
        <taxon>Fungi</taxon>
        <taxon>Dikarya</taxon>
        <taxon>Basidiomycota</taxon>
        <taxon>Agaricomycotina</taxon>
        <taxon>Tremellomycetes</taxon>
        <taxon>Tremellales</taxon>
        <taxon>Cryptococcaceae</taxon>
        <taxon>Kwoniella</taxon>
    </lineage>
</organism>
<dbReference type="HAMAP" id="MF_03172">
    <property type="entry name" value="Adenylate_kinase_UMP_CMP_kin"/>
    <property type="match status" value="1"/>
</dbReference>
<feature type="binding site" evidence="9">
    <location>
        <position position="216"/>
    </location>
    <ligand>
        <name>ATP</name>
        <dbReference type="ChEBI" id="CHEBI:30616"/>
    </ligand>
</feature>
<keyword evidence="2 9" id="KW-0808">Transferase</keyword>
<dbReference type="GO" id="GO:0005524">
    <property type="term" value="F:ATP binding"/>
    <property type="evidence" value="ECO:0007669"/>
    <property type="project" value="UniProtKB-KW"/>
</dbReference>
<accession>A0AAW0YWJ1</accession>
<dbReference type="GO" id="GO:0006207">
    <property type="term" value="P:'de novo' pyrimidine nucleobase biosynthetic process"/>
    <property type="evidence" value="ECO:0007669"/>
    <property type="project" value="InterPro"/>
</dbReference>
<comment type="cofactor">
    <cofactor evidence="9">
        <name>Mg(2+)</name>
        <dbReference type="ChEBI" id="CHEBI:18420"/>
    </cofactor>
    <text evidence="9">Binds 1 Mg(2+) ion per monomer.</text>
</comment>
<dbReference type="Gene3D" id="3.40.50.300">
    <property type="entry name" value="P-loop containing nucleotide triphosphate hydrolases"/>
    <property type="match status" value="1"/>
</dbReference>
<comment type="subunit">
    <text evidence="9">Monomer.</text>
</comment>
<dbReference type="PRINTS" id="PR00094">
    <property type="entry name" value="ADENYLTKNASE"/>
</dbReference>
<feature type="binding site" evidence="9">
    <location>
        <begin position="91"/>
        <end position="96"/>
    </location>
    <ligand>
        <name>ATP</name>
        <dbReference type="ChEBI" id="CHEBI:30616"/>
    </ligand>
</feature>
<feature type="region of interest" description="NMPbind" evidence="9">
    <location>
        <begin position="111"/>
        <end position="141"/>
    </location>
</feature>
<dbReference type="HAMAP" id="MF_00235">
    <property type="entry name" value="Adenylate_kinase_Adk"/>
    <property type="match status" value="1"/>
</dbReference>
<sequence length="315" mass="33730">MTVIDTVKAAFSSDKHHQSTTSTSTTTTSTPTPTTATTPAPPTQPNPAGAAPPTPISPDADMSSKGTPALSDKPVFDAEKITVIFVLGGPGAGKGTQCDRLVKDYGFKHLSAGDLLRAEQTRPGSTYGAMIKEYITEGKIVPMEVTIKLLENAMSDTLSSPPSAPGWESSHGRFLIDGFPRKMDQALKFDAAVCQSSFVLFISTTEAVMLERLLERGKTSGRDDDNRESITKRFRTFIETSMPVVDYYRKRGNVVEIDSSPPVDVVYDKVRVEIDQRLGLLPGAGSRTSTTNTTTDTTSTATGGIAPPLLEKPVV</sequence>
<dbReference type="EMBL" id="JBCAWK010000014">
    <property type="protein sequence ID" value="KAK8843987.1"/>
    <property type="molecule type" value="Genomic_DNA"/>
</dbReference>
<feature type="region of interest" description="LID" evidence="9">
    <location>
        <begin position="215"/>
        <end position="225"/>
    </location>
</feature>
<dbReference type="RefSeq" id="XP_066799551.1">
    <property type="nucleotide sequence ID" value="XM_066949859.1"/>
</dbReference>
<evidence type="ECO:0000313" key="12">
    <source>
        <dbReference type="Proteomes" id="UP001388673"/>
    </source>
</evidence>
<evidence type="ECO:0000256" key="4">
    <source>
        <dbReference type="ARBA" id="ARBA00022777"/>
    </source>
</evidence>
<dbReference type="KEGG" id="kne:92184038"/>
<dbReference type="PROSITE" id="PS00113">
    <property type="entry name" value="ADENYLATE_KINASE"/>
    <property type="match status" value="1"/>
</dbReference>
<evidence type="ECO:0000256" key="7">
    <source>
        <dbReference type="ARBA" id="ARBA00023242"/>
    </source>
</evidence>
<dbReference type="Pfam" id="PF00406">
    <property type="entry name" value="ADK"/>
    <property type="match status" value="1"/>
</dbReference>
<dbReference type="PANTHER" id="PTHR23359">
    <property type="entry name" value="NUCLEOTIDE KINASE"/>
    <property type="match status" value="1"/>
</dbReference>
<dbReference type="InterPro" id="IPR000850">
    <property type="entry name" value="Adenylat/UMP-CMP_kin"/>
</dbReference>
<comment type="domain">
    <text evidence="9">Consists of three domains, a large central CORE domain and two small peripheral domains, NMPbind and LID, which undergo movements during catalysis. The LID domain closes over the site of phosphoryl transfer upon ATP binding. Assembling and dissambling the active center during each catalytic cycle provides an effective means to prevent ATP hydrolysis.</text>
</comment>
<reference evidence="11 12" key="1">
    <citation type="journal article" date="2024" name="bioRxiv">
        <title>Comparative genomics of Cryptococcus and Kwoniella reveals pathogenesis evolution and contrasting karyotype dynamics via intercentromeric recombination or chromosome fusion.</title>
        <authorList>
            <person name="Coelho M.A."/>
            <person name="David-Palma M."/>
            <person name="Shea T."/>
            <person name="Bowers K."/>
            <person name="McGinley-Smith S."/>
            <person name="Mohammad A.W."/>
            <person name="Gnirke A."/>
            <person name="Yurkov A.M."/>
            <person name="Nowrousian M."/>
            <person name="Sun S."/>
            <person name="Cuomo C.A."/>
            <person name="Heitman J."/>
        </authorList>
    </citation>
    <scope>NUCLEOTIDE SEQUENCE [LARGE SCALE GENOMIC DNA]</scope>
    <source>
        <strain evidence="11 12">CBS 13917</strain>
    </source>
</reference>
<feature type="region of interest" description="Disordered" evidence="10">
    <location>
        <begin position="1"/>
        <end position="73"/>
    </location>
</feature>
<name>A0AAW0YWJ1_9TREE</name>
<dbReference type="GO" id="GO:0009123">
    <property type="term" value="P:nucleoside monophosphate metabolic process"/>
    <property type="evidence" value="ECO:0007669"/>
    <property type="project" value="UniProtKB-ARBA"/>
</dbReference>
<comment type="function">
    <text evidence="9">Catalyzes the phosphorylation of pyrimidine nucleoside monophosphates at the expense of ATP. Plays an important role in de novo pyrimidine nucleotide biosynthesis. Has preference for UMP and dUMP as phosphate acceptors, but can also use CMP, dCMP and AMP.</text>
</comment>
<dbReference type="FunFam" id="3.40.50.300:FF:000315">
    <property type="entry name" value="Adenylate kinase 1"/>
    <property type="match status" value="1"/>
</dbReference>
<keyword evidence="7 9" id="KW-0539">Nucleus</keyword>
<comment type="catalytic activity">
    <reaction evidence="8 9">
        <text>UMP + ATP = UDP + ADP</text>
        <dbReference type="Rhea" id="RHEA:24400"/>
        <dbReference type="ChEBI" id="CHEBI:30616"/>
        <dbReference type="ChEBI" id="CHEBI:57865"/>
        <dbReference type="ChEBI" id="CHEBI:58223"/>
        <dbReference type="ChEBI" id="CHEBI:456216"/>
        <dbReference type="EC" id="2.7.4.14"/>
    </reaction>
</comment>
<dbReference type="GeneID" id="92184038"/>
<keyword evidence="1 9" id="KW-0963">Cytoplasm</keyword>
<evidence type="ECO:0000256" key="2">
    <source>
        <dbReference type="ARBA" id="ARBA00022679"/>
    </source>
</evidence>
<evidence type="ECO:0000256" key="8">
    <source>
        <dbReference type="ARBA" id="ARBA00048116"/>
    </source>
</evidence>
<keyword evidence="3 9" id="KW-0547">Nucleotide-binding</keyword>
<feature type="binding site" evidence="9">
    <location>
        <position position="117"/>
    </location>
    <ligand>
        <name>a ribonucleoside 5'-phosphate</name>
        <dbReference type="ChEBI" id="CHEBI:58043"/>
    </ligand>
</feature>